<evidence type="ECO:0000313" key="4">
    <source>
        <dbReference type="Proteomes" id="UP000258673"/>
    </source>
</evidence>
<evidence type="ECO:0000313" key="2">
    <source>
        <dbReference type="EMBL" id="SYH36000.1"/>
    </source>
</evidence>
<reference evidence="1 3" key="1">
    <citation type="journal article" date="2017" name="J. Infect. Dis.">
        <title>An Analysis of the Epidemic of Klebsiella pneumoniae Carbapenemase-Producing K. pneumoniae: Convergence of Two Evolutionary Mechanisms Creates the Perfect Storm.</title>
        <authorList>
            <person name="Rojas L.J."/>
            <person name="Weinstock G.M."/>
            <person name="De La Cadena E."/>
            <person name="Diaz L."/>
            <person name="Rios R."/>
            <person name="Hanson B.M."/>
            <person name="Brown J.S."/>
            <person name="Vats P."/>
            <person name="Phillips D.S."/>
            <person name="Nguyen H."/>
            <person name="Hujer K.M."/>
            <person name="Correa A."/>
            <person name="Adams M.D."/>
            <person name="Perez F."/>
            <person name="Sodergren E."/>
            <person name="Narechania A."/>
            <person name="Planet P.J."/>
            <person name="Villegas M.V."/>
            <person name="Bonomo R.A."/>
            <person name="Arias C.A."/>
        </authorList>
    </citation>
    <scope>NUCLEOTIDE SEQUENCE [LARGE SCALE GENOMIC DNA]</scope>
    <source>
        <strain evidence="1 3">COL-Kpn30</strain>
    </source>
</reference>
<evidence type="ECO:0000313" key="1">
    <source>
        <dbReference type="EMBL" id="PLE24323.1"/>
    </source>
</evidence>
<gene>
    <name evidence="1" type="ORF">B6I68_28515</name>
    <name evidence="2" type="ORF">SAMEA3515122_04411</name>
</gene>
<protein>
    <submittedName>
        <fullName evidence="2">Uncharacterized protein</fullName>
    </submittedName>
</protein>
<dbReference type="Proteomes" id="UP000234439">
    <property type="component" value="Unassembled WGS sequence"/>
</dbReference>
<reference evidence="2 4" key="2">
    <citation type="submission" date="2018-08" db="EMBL/GenBank/DDBJ databases">
        <authorList>
            <consortium name="Pathogen Informatics"/>
        </authorList>
    </citation>
    <scope>NUCLEOTIDE SEQUENCE [LARGE SCALE GENOMIC DNA]</scope>
    <source>
        <strain evidence="2 4">EuSCAPE_IT093</strain>
    </source>
</reference>
<dbReference type="AlphaFoldDB" id="A0A9Q8C7U5"/>
<organism evidence="2 4">
    <name type="scientific">Klebsiella pneumoniae</name>
    <dbReference type="NCBI Taxonomy" id="573"/>
    <lineage>
        <taxon>Bacteria</taxon>
        <taxon>Pseudomonadati</taxon>
        <taxon>Pseudomonadota</taxon>
        <taxon>Gammaproteobacteria</taxon>
        <taxon>Enterobacterales</taxon>
        <taxon>Enterobacteriaceae</taxon>
        <taxon>Klebsiella/Raoultella group</taxon>
        <taxon>Klebsiella</taxon>
        <taxon>Klebsiella pneumoniae complex</taxon>
    </lineage>
</organism>
<accession>A0A9Q8C7U5</accession>
<dbReference type="Proteomes" id="UP000258673">
    <property type="component" value="Unassembled WGS sequence"/>
</dbReference>
<dbReference type="EMBL" id="NCMJ01000209">
    <property type="protein sequence ID" value="PLE24323.1"/>
    <property type="molecule type" value="Genomic_DNA"/>
</dbReference>
<name>A0A9Q8C7U5_KLEPN</name>
<comment type="caution">
    <text evidence="2">The sequence shown here is derived from an EMBL/GenBank/DDBJ whole genome shotgun (WGS) entry which is preliminary data.</text>
</comment>
<dbReference type="RefSeq" id="WP_004184692.1">
    <property type="nucleotide sequence ID" value="NZ_BIKG01000046.1"/>
</dbReference>
<dbReference type="EMBL" id="UKUT01000011">
    <property type="protein sequence ID" value="SYH36000.1"/>
    <property type="molecule type" value="Genomic_DNA"/>
</dbReference>
<evidence type="ECO:0000313" key="3">
    <source>
        <dbReference type="Proteomes" id="UP000234439"/>
    </source>
</evidence>
<proteinExistence type="predicted"/>
<sequence length="252" mass="26171">MPITAILLDMNGPVIPGMKTLDDFTISNWFVGLPEVSATPFAGYYFGEPAPDITYNSYNKNAPAVINGSLNNADGYISVNNTDYLDTSQKAPLTLTICGVAKRNAGGASLNAHMLADFSGSGSTASGFSIGFTNGTGNLFCVGQNNGQSSAGYAYAAFPASIAVGDLFAFAASITQGTVTVDIYNPQTGALISSSAAFSGTRVAGTNNVLLGRKTDNNNETTTKYIKSVLLMEGVLTSAEKVSVSQFLLSME</sequence>